<feature type="binding site" description="axial binding residue" evidence="13">
    <location>
        <position position="455"/>
    </location>
    <ligand>
        <name>heme</name>
        <dbReference type="ChEBI" id="CHEBI:30413"/>
    </ligand>
    <ligandPart>
        <name>Fe</name>
        <dbReference type="ChEBI" id="CHEBI:18248"/>
    </ligandPart>
</feature>
<dbReference type="GO" id="GO:0016020">
    <property type="term" value="C:membrane"/>
    <property type="evidence" value="ECO:0007669"/>
    <property type="project" value="UniProtKB-SubCell"/>
</dbReference>
<dbReference type="PRINTS" id="PR00385">
    <property type="entry name" value="P450"/>
</dbReference>
<keyword evidence="7 13" id="KW-0479">Metal-binding</keyword>
<dbReference type="InterPro" id="IPR017972">
    <property type="entry name" value="Cyt_P450_CS"/>
</dbReference>
<comment type="cofactor">
    <cofactor evidence="1 13">
        <name>heme</name>
        <dbReference type="ChEBI" id="CHEBI:30413"/>
    </cofactor>
</comment>
<evidence type="ECO:0000313" key="16">
    <source>
        <dbReference type="Proteomes" id="UP000636479"/>
    </source>
</evidence>
<dbReference type="InterPro" id="IPR001128">
    <property type="entry name" value="Cyt_P450"/>
</dbReference>
<dbReference type="Gene3D" id="1.10.630.10">
    <property type="entry name" value="Cytochrome P450"/>
    <property type="match status" value="1"/>
</dbReference>
<evidence type="ECO:0000256" key="7">
    <source>
        <dbReference type="ARBA" id="ARBA00022723"/>
    </source>
</evidence>
<comment type="pathway">
    <text evidence="3">Secondary metabolite biosynthesis; terpenoid biosynthesis.</text>
</comment>
<keyword evidence="11 14" id="KW-0503">Monooxygenase</keyword>
<gene>
    <name evidence="15" type="ORF">MIND_00659700</name>
</gene>
<dbReference type="PANTHER" id="PTHR24305">
    <property type="entry name" value="CYTOCHROME P450"/>
    <property type="match status" value="1"/>
</dbReference>
<evidence type="ECO:0008006" key="17">
    <source>
        <dbReference type="Google" id="ProtNLM"/>
    </source>
</evidence>
<dbReference type="AlphaFoldDB" id="A0A8H6SKB1"/>
<evidence type="ECO:0000256" key="8">
    <source>
        <dbReference type="ARBA" id="ARBA00022989"/>
    </source>
</evidence>
<evidence type="ECO:0000256" key="1">
    <source>
        <dbReference type="ARBA" id="ARBA00001971"/>
    </source>
</evidence>
<evidence type="ECO:0000256" key="11">
    <source>
        <dbReference type="ARBA" id="ARBA00023033"/>
    </source>
</evidence>
<dbReference type="InterPro" id="IPR002401">
    <property type="entry name" value="Cyt_P450_E_grp-I"/>
</dbReference>
<dbReference type="EMBL" id="JACAZF010000006">
    <property type="protein sequence ID" value="KAF7300966.1"/>
    <property type="molecule type" value="Genomic_DNA"/>
</dbReference>
<evidence type="ECO:0000256" key="13">
    <source>
        <dbReference type="PIRSR" id="PIRSR602401-1"/>
    </source>
</evidence>
<comment type="similarity">
    <text evidence="4 14">Belongs to the cytochrome P450 family.</text>
</comment>
<comment type="caution">
    <text evidence="15">The sequence shown here is derived from an EMBL/GenBank/DDBJ whole genome shotgun (WGS) entry which is preliminary data.</text>
</comment>
<dbReference type="GO" id="GO:0020037">
    <property type="term" value="F:heme binding"/>
    <property type="evidence" value="ECO:0007669"/>
    <property type="project" value="InterPro"/>
</dbReference>
<dbReference type="PANTHER" id="PTHR24305:SF166">
    <property type="entry name" value="CYTOCHROME P450 12A4, MITOCHONDRIAL-RELATED"/>
    <property type="match status" value="1"/>
</dbReference>
<dbReference type="GeneID" id="59345838"/>
<reference evidence="15" key="1">
    <citation type="submission" date="2020-05" db="EMBL/GenBank/DDBJ databases">
        <title>Mycena genomes resolve the evolution of fungal bioluminescence.</title>
        <authorList>
            <person name="Tsai I.J."/>
        </authorList>
    </citation>
    <scope>NUCLEOTIDE SEQUENCE</scope>
    <source>
        <strain evidence="15">171206Taipei</strain>
    </source>
</reference>
<dbReference type="GO" id="GO:0004497">
    <property type="term" value="F:monooxygenase activity"/>
    <property type="evidence" value="ECO:0007669"/>
    <property type="project" value="UniProtKB-KW"/>
</dbReference>
<dbReference type="GO" id="GO:0016705">
    <property type="term" value="F:oxidoreductase activity, acting on paired donors, with incorporation or reduction of molecular oxygen"/>
    <property type="evidence" value="ECO:0007669"/>
    <property type="project" value="InterPro"/>
</dbReference>
<evidence type="ECO:0000256" key="9">
    <source>
        <dbReference type="ARBA" id="ARBA00023002"/>
    </source>
</evidence>
<keyword evidence="12" id="KW-0472">Membrane</keyword>
<evidence type="ECO:0000256" key="12">
    <source>
        <dbReference type="ARBA" id="ARBA00023136"/>
    </source>
</evidence>
<dbReference type="RefSeq" id="XP_037218966.1">
    <property type="nucleotide sequence ID" value="XM_037363322.1"/>
</dbReference>
<evidence type="ECO:0000256" key="5">
    <source>
        <dbReference type="ARBA" id="ARBA00022617"/>
    </source>
</evidence>
<sequence>MDPTIVRIVVLSGLWLVWTFVLIAILLSFVFCAQTVRRRFNTTQLLGPARNNDDLDPIGCKAKYGPVYSVPRTLFERTIVLNDASGIEHFYAQTPTVYRLTTATRRWTGNIVGEGLTWVDGAQHEAYRKVLTPLFGANAIESHAPTFSAMAKKVHLVWEQALVSRPRGMVVEISHWMNSVVLDSLGLAGFGYDFNSLAGEYCPTTAAFYVLRAPVTTLSDKIFRFGPRTWFWPLLRHWPGHRNRILREFQAVVKAMVDVVFLKQVPMTDLPKQSFIDSLMKTLAEDQLRLSPSEVATQVNTWLFSGFETTAASLTWVLIELAKHPRIQERLKKELRQLDEAEVARQPYLHAVVYESLRLHPPIGMTTRVAIRDDVIPLSGIVMTKAGDSVNSIKIAKGTHVRVPIRPVNTSKELWGPGAGAFDPERWWNLSTQDEPAPSGQKIKHLAFGDGSRACIGSGLALAMIKVVVFTLVRRYTFALPRGPQTPVEAVGEPVARPQVKVRGGSGGTAVMMVVRKCEFVDEPATSVL</sequence>
<proteinExistence type="inferred from homology"/>
<dbReference type="OrthoDB" id="1470350at2759"/>
<dbReference type="Proteomes" id="UP000636479">
    <property type="component" value="Unassembled WGS sequence"/>
</dbReference>
<evidence type="ECO:0000256" key="3">
    <source>
        <dbReference type="ARBA" id="ARBA00004721"/>
    </source>
</evidence>
<dbReference type="Pfam" id="PF00067">
    <property type="entry name" value="p450"/>
    <property type="match status" value="1"/>
</dbReference>
<comment type="subcellular location">
    <subcellularLocation>
        <location evidence="2">Membrane</location>
    </subcellularLocation>
</comment>
<name>A0A8H6SKB1_9AGAR</name>
<evidence type="ECO:0000256" key="4">
    <source>
        <dbReference type="ARBA" id="ARBA00010617"/>
    </source>
</evidence>
<evidence type="ECO:0000256" key="14">
    <source>
        <dbReference type="RuleBase" id="RU000461"/>
    </source>
</evidence>
<keyword evidence="9 14" id="KW-0560">Oxidoreductase</keyword>
<organism evidence="15 16">
    <name type="scientific">Mycena indigotica</name>
    <dbReference type="NCBI Taxonomy" id="2126181"/>
    <lineage>
        <taxon>Eukaryota</taxon>
        <taxon>Fungi</taxon>
        <taxon>Dikarya</taxon>
        <taxon>Basidiomycota</taxon>
        <taxon>Agaricomycotina</taxon>
        <taxon>Agaricomycetes</taxon>
        <taxon>Agaricomycetidae</taxon>
        <taxon>Agaricales</taxon>
        <taxon>Marasmiineae</taxon>
        <taxon>Mycenaceae</taxon>
        <taxon>Mycena</taxon>
    </lineage>
</organism>
<keyword evidence="5 13" id="KW-0349">Heme</keyword>
<dbReference type="PRINTS" id="PR00463">
    <property type="entry name" value="EP450I"/>
</dbReference>
<keyword evidence="16" id="KW-1185">Reference proteome</keyword>
<dbReference type="PROSITE" id="PS00086">
    <property type="entry name" value="CYTOCHROME_P450"/>
    <property type="match status" value="1"/>
</dbReference>
<dbReference type="InterPro" id="IPR036396">
    <property type="entry name" value="Cyt_P450_sf"/>
</dbReference>
<evidence type="ECO:0000256" key="10">
    <source>
        <dbReference type="ARBA" id="ARBA00023004"/>
    </source>
</evidence>
<protein>
    <recommendedName>
        <fullName evidence="17">Cytochrome P450</fullName>
    </recommendedName>
</protein>
<dbReference type="SUPFAM" id="SSF48264">
    <property type="entry name" value="Cytochrome P450"/>
    <property type="match status" value="1"/>
</dbReference>
<dbReference type="InterPro" id="IPR050121">
    <property type="entry name" value="Cytochrome_P450_monoxygenase"/>
</dbReference>
<keyword evidence="8" id="KW-1133">Transmembrane helix</keyword>
<keyword evidence="6" id="KW-0812">Transmembrane</keyword>
<evidence type="ECO:0000313" key="15">
    <source>
        <dbReference type="EMBL" id="KAF7300966.1"/>
    </source>
</evidence>
<keyword evidence="10 13" id="KW-0408">Iron</keyword>
<dbReference type="GO" id="GO:0005506">
    <property type="term" value="F:iron ion binding"/>
    <property type="evidence" value="ECO:0007669"/>
    <property type="project" value="InterPro"/>
</dbReference>
<accession>A0A8H6SKB1</accession>
<evidence type="ECO:0000256" key="6">
    <source>
        <dbReference type="ARBA" id="ARBA00022692"/>
    </source>
</evidence>
<evidence type="ECO:0000256" key="2">
    <source>
        <dbReference type="ARBA" id="ARBA00004370"/>
    </source>
</evidence>